<dbReference type="InterPro" id="IPR005931">
    <property type="entry name" value="P5CDH/ALDH4A1"/>
</dbReference>
<dbReference type="InterPro" id="IPR050485">
    <property type="entry name" value="Proline_metab_enzyme"/>
</dbReference>
<evidence type="ECO:0000256" key="6">
    <source>
        <dbReference type="ARBA" id="ARBA00023062"/>
    </source>
</evidence>
<keyword evidence="5" id="KW-0520">NAD</keyword>
<dbReference type="Gene3D" id="3.40.309.10">
    <property type="entry name" value="Aldehyde Dehydrogenase, Chain A, domain 2"/>
    <property type="match status" value="1"/>
</dbReference>
<protein>
    <recommendedName>
        <fullName evidence="7">L-glutamate gamma-semialdehyde dehydrogenase</fullName>
        <ecNumber evidence="3">1.2.1.88</ecNumber>
    </recommendedName>
    <alternativeName>
        <fullName evidence="7">L-glutamate gamma-semialdehyde dehydrogenase</fullName>
    </alternativeName>
</protein>
<keyword evidence="12" id="KW-1185">Reference proteome</keyword>
<dbReference type="RefSeq" id="WP_197990490.1">
    <property type="nucleotide sequence ID" value="NZ_JACYXC010000001.1"/>
</dbReference>
<evidence type="ECO:0000256" key="9">
    <source>
        <dbReference type="SAM" id="MobiDB-lite"/>
    </source>
</evidence>
<dbReference type="InterPro" id="IPR016162">
    <property type="entry name" value="Ald_DH_N"/>
</dbReference>
<sequence>MDAVTQVPVPANEPVHTYAPGTPERARLETKLKELSQNPIDLPMTIGGEKRMGGGERFDVVQPHNHSAVLGTYANATQADAQDAIDAALAAAPAWRALSFDDRAAIILKAAELLAGPWRETLAASTMLGQSKTAQQAEIDTPCELVDFWRFNVHFAREILAEQPPVNAPGVWNRSDHRPLEGFVYAITPFNFTAIAGNLPTAPALMGNVVVWKPSPTQTHAAVLLMQLLEEAGLPKGVINLVTGDGKDVSEVALNHPDLAGIHFTGSTKTFQYLWKTVGNNIEKYKTYPRLVGETGGKDFIVAHPSADRAVLKTAMTRGAFEFQGQKCSAASRAYVPRSIWESGFKEEFAAEVDSLTMGDVTDLSNFMSAVIDERSFAKNKAAIDRAKNDPTIEVVAGGTYDDSVGWFVRPTVLVSTDPENEIFRDEYFGPILGVFVYDDEKYDEMLEQMESVSAYGLTGCVIAQDRAAAAATCEKLRFAAGNFYINDKPTGAVVGQQPFGGGRASGTNDKAGAKQNLMRWTSTRSIKETLVPPTDYRYPHMG</sequence>
<feature type="region of interest" description="Disordered" evidence="9">
    <location>
        <begin position="1"/>
        <end position="21"/>
    </location>
</feature>
<dbReference type="CDD" id="cd07123">
    <property type="entry name" value="ALDH_F4-17_P5CDH"/>
    <property type="match status" value="1"/>
</dbReference>
<evidence type="ECO:0000256" key="7">
    <source>
        <dbReference type="ARBA" id="ARBA00032259"/>
    </source>
</evidence>
<evidence type="ECO:0000313" key="12">
    <source>
        <dbReference type="Proteomes" id="UP000807371"/>
    </source>
</evidence>
<dbReference type="InterPro" id="IPR016163">
    <property type="entry name" value="Ald_DH_C"/>
</dbReference>
<gene>
    <name evidence="11" type="primary">pruA</name>
    <name evidence="11" type="ORF">IHE55_21290</name>
</gene>
<dbReference type="InterPro" id="IPR016160">
    <property type="entry name" value="Ald_DH_CS_CYS"/>
</dbReference>
<comment type="pathway">
    <text evidence="1">Amino-acid degradation; L-proline degradation into L-glutamate; L-glutamate from L-proline: step 2/2.</text>
</comment>
<accession>A0ABS0NPN3</accession>
<dbReference type="Proteomes" id="UP000807371">
    <property type="component" value="Unassembled WGS sequence"/>
</dbReference>
<comment type="similarity">
    <text evidence="2">Belongs to the aldehyde dehydrogenase family.</text>
</comment>
<evidence type="ECO:0000256" key="2">
    <source>
        <dbReference type="ARBA" id="ARBA00009986"/>
    </source>
</evidence>
<dbReference type="EC" id="1.2.1.88" evidence="3"/>
<evidence type="ECO:0000256" key="1">
    <source>
        <dbReference type="ARBA" id="ARBA00004786"/>
    </source>
</evidence>
<dbReference type="InterPro" id="IPR016161">
    <property type="entry name" value="Ald_DH/histidinol_DH"/>
</dbReference>
<dbReference type="EMBL" id="JACYXC010000001">
    <property type="protein sequence ID" value="MBH5337162.1"/>
    <property type="molecule type" value="Genomic_DNA"/>
</dbReference>
<keyword evidence="4 11" id="KW-0560">Oxidoreductase</keyword>
<evidence type="ECO:0000256" key="4">
    <source>
        <dbReference type="ARBA" id="ARBA00023002"/>
    </source>
</evidence>
<dbReference type="InterPro" id="IPR015590">
    <property type="entry name" value="Aldehyde_DH_dom"/>
</dbReference>
<evidence type="ECO:0000313" key="11">
    <source>
        <dbReference type="EMBL" id="MBH5337162.1"/>
    </source>
</evidence>
<dbReference type="PANTHER" id="PTHR42862:SF1">
    <property type="entry name" value="DELTA-1-PYRROLINE-5-CARBOXYLATE DEHYDROGENASE 2, ISOFORM A-RELATED"/>
    <property type="match status" value="1"/>
</dbReference>
<dbReference type="Gene3D" id="3.40.605.10">
    <property type="entry name" value="Aldehyde Dehydrogenase, Chain A, domain 1"/>
    <property type="match status" value="1"/>
</dbReference>
<evidence type="ECO:0000259" key="10">
    <source>
        <dbReference type="Pfam" id="PF00171"/>
    </source>
</evidence>
<organism evidence="11 12">
    <name type="scientific">Streptomyces pactum</name>
    <dbReference type="NCBI Taxonomy" id="68249"/>
    <lineage>
        <taxon>Bacteria</taxon>
        <taxon>Bacillati</taxon>
        <taxon>Actinomycetota</taxon>
        <taxon>Actinomycetes</taxon>
        <taxon>Kitasatosporales</taxon>
        <taxon>Streptomycetaceae</taxon>
        <taxon>Streptomyces</taxon>
    </lineage>
</organism>
<reference evidence="11 12" key="1">
    <citation type="submission" date="2020-09" db="EMBL/GenBank/DDBJ databases">
        <title>Biosynthesis of the nuclear factor of activated T cells inhibitor NFAT-133 and its congeners in Streptomyces pactum.</title>
        <authorList>
            <person name="Zhou W."/>
            <person name="Posri P."/>
            <person name="Abugrain M.E."/>
            <person name="Weisberg A.J."/>
            <person name="Chang J.H."/>
            <person name="Mahmud T."/>
        </authorList>
    </citation>
    <scope>NUCLEOTIDE SEQUENCE [LARGE SCALE GENOMIC DNA]</scope>
    <source>
        <strain evidence="11 12">ATCC 27456</strain>
    </source>
</reference>
<name>A0ABS0NPN3_9ACTN</name>
<evidence type="ECO:0000256" key="3">
    <source>
        <dbReference type="ARBA" id="ARBA00012884"/>
    </source>
</evidence>
<proteinExistence type="inferred from homology"/>
<keyword evidence="6" id="KW-0642">Proline metabolism</keyword>
<feature type="domain" description="Aldehyde dehydrogenase" evidence="10">
    <location>
        <begin position="55"/>
        <end position="527"/>
    </location>
</feature>
<evidence type="ECO:0000256" key="8">
    <source>
        <dbReference type="ARBA" id="ARBA00048142"/>
    </source>
</evidence>
<dbReference type="GO" id="GO:0003842">
    <property type="term" value="F:L-glutamate gamma-semialdehyde dehydrogenase activity"/>
    <property type="evidence" value="ECO:0007669"/>
    <property type="project" value="UniProtKB-EC"/>
</dbReference>
<evidence type="ECO:0000256" key="5">
    <source>
        <dbReference type="ARBA" id="ARBA00023027"/>
    </source>
</evidence>
<dbReference type="NCBIfam" id="TIGR01236">
    <property type="entry name" value="D1pyr5carbox1"/>
    <property type="match status" value="1"/>
</dbReference>
<comment type="catalytic activity">
    <reaction evidence="8">
        <text>L-glutamate 5-semialdehyde + NAD(+) + H2O = L-glutamate + NADH + 2 H(+)</text>
        <dbReference type="Rhea" id="RHEA:30235"/>
        <dbReference type="ChEBI" id="CHEBI:15377"/>
        <dbReference type="ChEBI" id="CHEBI:15378"/>
        <dbReference type="ChEBI" id="CHEBI:29985"/>
        <dbReference type="ChEBI" id="CHEBI:57540"/>
        <dbReference type="ChEBI" id="CHEBI:57945"/>
        <dbReference type="ChEBI" id="CHEBI:58066"/>
        <dbReference type="EC" id="1.2.1.88"/>
    </reaction>
</comment>
<comment type="caution">
    <text evidence="11">The sequence shown here is derived from an EMBL/GenBank/DDBJ whole genome shotgun (WGS) entry which is preliminary data.</text>
</comment>
<dbReference type="PROSITE" id="PS00070">
    <property type="entry name" value="ALDEHYDE_DEHYDR_CYS"/>
    <property type="match status" value="1"/>
</dbReference>
<dbReference type="SUPFAM" id="SSF53720">
    <property type="entry name" value="ALDH-like"/>
    <property type="match status" value="1"/>
</dbReference>
<dbReference type="Pfam" id="PF00171">
    <property type="entry name" value="Aldedh"/>
    <property type="match status" value="1"/>
</dbReference>
<dbReference type="PANTHER" id="PTHR42862">
    <property type="entry name" value="DELTA-1-PYRROLINE-5-CARBOXYLATE DEHYDROGENASE 1, ISOFORM A-RELATED"/>
    <property type="match status" value="1"/>
</dbReference>